<feature type="region of interest" description="Interaction with tRNA" evidence="9">
    <location>
        <begin position="141"/>
        <end position="143"/>
    </location>
</feature>
<dbReference type="Gene3D" id="2.40.30.10">
    <property type="entry name" value="Translation factors"/>
    <property type="match status" value="1"/>
</dbReference>
<feature type="binding site" evidence="9">
    <location>
        <position position="32"/>
    </location>
    <ligand>
        <name>ATP</name>
        <dbReference type="ChEBI" id="CHEBI:30616"/>
    </ligand>
</feature>
<dbReference type="EC" id="2.8.1.13" evidence="9"/>
<evidence type="ECO:0000256" key="5">
    <source>
        <dbReference type="ARBA" id="ARBA00022840"/>
    </source>
</evidence>
<dbReference type="InterPro" id="IPR004506">
    <property type="entry name" value="MnmA-like"/>
</dbReference>
<keyword evidence="5 9" id="KW-0067">ATP-binding</keyword>
<dbReference type="InterPro" id="IPR023382">
    <property type="entry name" value="MnmA-like_central_sf"/>
</dbReference>
<dbReference type="CDD" id="cd01998">
    <property type="entry name" value="MnmA_TRMU-like"/>
    <property type="match status" value="1"/>
</dbReference>
<feature type="active site" description="Cysteine persulfide intermediate" evidence="9">
    <location>
        <position position="191"/>
    </location>
</feature>
<dbReference type="HAMAP" id="MF_00144">
    <property type="entry name" value="tRNA_thiouridyl_MnmA"/>
    <property type="match status" value="1"/>
</dbReference>
<dbReference type="Proteomes" id="UP000231379">
    <property type="component" value="Unassembled WGS sequence"/>
</dbReference>
<feature type="site" description="Interaction with tRNA" evidence="9">
    <location>
        <position position="120"/>
    </location>
</feature>
<feature type="site" description="Interaction with tRNA" evidence="9">
    <location>
        <position position="331"/>
    </location>
</feature>
<keyword evidence="2 9" id="KW-0808">Transferase</keyword>
<evidence type="ECO:0000313" key="13">
    <source>
        <dbReference type="Proteomes" id="UP000231379"/>
    </source>
</evidence>
<dbReference type="Gene3D" id="2.30.30.280">
    <property type="entry name" value="Adenine nucleotide alpha hydrolases-like domains"/>
    <property type="match status" value="1"/>
</dbReference>
<evidence type="ECO:0000259" key="10">
    <source>
        <dbReference type="Pfam" id="PF20258"/>
    </source>
</evidence>
<dbReference type="GO" id="GO:0005524">
    <property type="term" value="F:ATP binding"/>
    <property type="evidence" value="ECO:0007669"/>
    <property type="project" value="UniProtKB-KW"/>
</dbReference>
<name>A0A2H0U721_9BACT</name>
<comment type="subcellular location">
    <subcellularLocation>
        <location evidence="9">Cytoplasm</location>
    </subcellularLocation>
</comment>
<dbReference type="NCBIfam" id="NF001138">
    <property type="entry name" value="PRK00143.1"/>
    <property type="match status" value="1"/>
</dbReference>
<evidence type="ECO:0000256" key="6">
    <source>
        <dbReference type="ARBA" id="ARBA00022884"/>
    </source>
</evidence>
<feature type="region of interest" description="Interaction with target base in tRNA" evidence="9">
    <location>
        <begin position="90"/>
        <end position="92"/>
    </location>
</feature>
<dbReference type="NCBIfam" id="TIGR00420">
    <property type="entry name" value="trmU"/>
    <property type="match status" value="1"/>
</dbReference>
<dbReference type="Pfam" id="PF03054">
    <property type="entry name" value="tRNA_Me_trans"/>
    <property type="match status" value="1"/>
</dbReference>
<keyword evidence="7" id="KW-1015">Disulfide bond</keyword>
<dbReference type="InterPro" id="IPR014729">
    <property type="entry name" value="Rossmann-like_a/b/a_fold"/>
</dbReference>
<keyword evidence="9" id="KW-0963">Cytoplasm</keyword>
<evidence type="ECO:0000313" key="12">
    <source>
        <dbReference type="EMBL" id="PIR82217.1"/>
    </source>
</evidence>
<dbReference type="InterPro" id="IPR046885">
    <property type="entry name" value="MnmA-like_C"/>
</dbReference>
<feature type="active site" description="Nucleophile" evidence="9">
    <location>
        <position position="95"/>
    </location>
</feature>
<evidence type="ECO:0000256" key="4">
    <source>
        <dbReference type="ARBA" id="ARBA00022741"/>
    </source>
</evidence>
<organism evidence="12 13">
    <name type="scientific">Candidatus Kaiserbacteria bacterium CG10_big_fil_rev_8_21_14_0_10_59_10</name>
    <dbReference type="NCBI Taxonomy" id="1974612"/>
    <lineage>
        <taxon>Bacteria</taxon>
        <taxon>Candidatus Kaiseribacteriota</taxon>
    </lineage>
</organism>
<evidence type="ECO:0000256" key="3">
    <source>
        <dbReference type="ARBA" id="ARBA00022694"/>
    </source>
</evidence>
<dbReference type="GO" id="GO:0000049">
    <property type="term" value="F:tRNA binding"/>
    <property type="evidence" value="ECO:0007669"/>
    <property type="project" value="UniProtKB-KW"/>
</dbReference>
<dbReference type="Gene3D" id="3.40.50.620">
    <property type="entry name" value="HUPs"/>
    <property type="match status" value="1"/>
</dbReference>
<feature type="binding site" evidence="9">
    <location>
        <position position="119"/>
    </location>
    <ligand>
        <name>ATP</name>
        <dbReference type="ChEBI" id="CHEBI:30616"/>
    </ligand>
</feature>
<evidence type="ECO:0000256" key="8">
    <source>
        <dbReference type="ARBA" id="ARBA00051542"/>
    </source>
</evidence>
<dbReference type="GO" id="GO:0002143">
    <property type="term" value="P:tRNA wobble position uridine thiolation"/>
    <property type="evidence" value="ECO:0007669"/>
    <property type="project" value="TreeGrafter"/>
</dbReference>
<keyword evidence="3 9" id="KW-0819">tRNA processing</keyword>
<proteinExistence type="inferred from homology"/>
<feature type="region of interest" description="Interaction with tRNA" evidence="9">
    <location>
        <begin position="299"/>
        <end position="300"/>
    </location>
</feature>
<keyword evidence="1 9" id="KW-0820">tRNA-binding</keyword>
<reference evidence="13" key="1">
    <citation type="submission" date="2017-09" db="EMBL/GenBank/DDBJ databases">
        <title>Depth-based differentiation of microbial function through sediment-hosted aquifers and enrichment of novel symbionts in the deep terrestrial subsurface.</title>
        <authorList>
            <person name="Probst A.J."/>
            <person name="Ladd B."/>
            <person name="Jarett J.K."/>
            <person name="Geller-Mcgrath D.E."/>
            <person name="Sieber C.M.K."/>
            <person name="Emerson J.B."/>
            <person name="Anantharaman K."/>
            <person name="Thomas B.C."/>
            <person name="Malmstrom R."/>
            <person name="Stieglmeier M."/>
            <person name="Klingl A."/>
            <person name="Woyke T."/>
            <person name="Ryan C.M."/>
            <person name="Banfield J.F."/>
        </authorList>
    </citation>
    <scope>NUCLEOTIDE SEQUENCE [LARGE SCALE GENOMIC DNA]</scope>
</reference>
<dbReference type="SUPFAM" id="SSF52402">
    <property type="entry name" value="Adenine nucleotide alpha hydrolases-like"/>
    <property type="match status" value="1"/>
</dbReference>
<feature type="binding site" evidence="9">
    <location>
        <begin position="6"/>
        <end position="13"/>
    </location>
    <ligand>
        <name>ATP</name>
        <dbReference type="ChEBI" id="CHEBI:30616"/>
    </ligand>
</feature>
<dbReference type="InterPro" id="IPR046884">
    <property type="entry name" value="MnmA-like_central"/>
</dbReference>
<dbReference type="EMBL" id="PFBM01000021">
    <property type="protein sequence ID" value="PIR82217.1"/>
    <property type="molecule type" value="Genomic_DNA"/>
</dbReference>
<evidence type="ECO:0000256" key="7">
    <source>
        <dbReference type="ARBA" id="ARBA00023157"/>
    </source>
</evidence>
<feature type="domain" description="tRNA-specific 2-thiouridylase MnmA-like C-terminal" evidence="10">
    <location>
        <begin position="274"/>
        <end position="347"/>
    </location>
</feature>
<gene>
    <name evidence="9" type="primary">mnmA</name>
    <name evidence="12" type="ORF">COU20_03610</name>
</gene>
<comment type="catalytic activity">
    <reaction evidence="8 9">
        <text>S-sulfanyl-L-cysteinyl-[protein] + uridine(34) in tRNA + AH2 + ATP = 2-thiouridine(34) in tRNA + L-cysteinyl-[protein] + A + AMP + diphosphate + H(+)</text>
        <dbReference type="Rhea" id="RHEA:47032"/>
        <dbReference type="Rhea" id="RHEA-COMP:10131"/>
        <dbReference type="Rhea" id="RHEA-COMP:11726"/>
        <dbReference type="Rhea" id="RHEA-COMP:11727"/>
        <dbReference type="Rhea" id="RHEA-COMP:11728"/>
        <dbReference type="ChEBI" id="CHEBI:13193"/>
        <dbReference type="ChEBI" id="CHEBI:15378"/>
        <dbReference type="ChEBI" id="CHEBI:17499"/>
        <dbReference type="ChEBI" id="CHEBI:29950"/>
        <dbReference type="ChEBI" id="CHEBI:30616"/>
        <dbReference type="ChEBI" id="CHEBI:33019"/>
        <dbReference type="ChEBI" id="CHEBI:61963"/>
        <dbReference type="ChEBI" id="CHEBI:65315"/>
        <dbReference type="ChEBI" id="CHEBI:87170"/>
        <dbReference type="ChEBI" id="CHEBI:456215"/>
        <dbReference type="EC" id="2.8.1.13"/>
    </reaction>
</comment>
<keyword evidence="4 9" id="KW-0547">Nucleotide-binding</keyword>
<dbReference type="Pfam" id="PF20258">
    <property type="entry name" value="tRNA_Me_trans_C"/>
    <property type="match status" value="1"/>
</dbReference>
<evidence type="ECO:0000256" key="2">
    <source>
        <dbReference type="ARBA" id="ARBA00022679"/>
    </source>
</evidence>
<dbReference type="PANTHER" id="PTHR11933:SF5">
    <property type="entry name" value="MITOCHONDRIAL TRNA-SPECIFIC 2-THIOURIDYLASE 1"/>
    <property type="match status" value="1"/>
</dbReference>
<comment type="similarity">
    <text evidence="9">Belongs to the MnmA/TRMU family.</text>
</comment>
<evidence type="ECO:0000256" key="9">
    <source>
        <dbReference type="HAMAP-Rule" id="MF_00144"/>
    </source>
</evidence>
<accession>A0A2H0U721</accession>
<dbReference type="GO" id="GO:0103016">
    <property type="term" value="F:tRNA-uridine 2-sulfurtransferase activity"/>
    <property type="evidence" value="ECO:0007669"/>
    <property type="project" value="UniProtKB-EC"/>
</dbReference>
<comment type="caution">
    <text evidence="9">Lacks conserved residue(s) required for the propagation of feature annotation.</text>
</comment>
<comment type="function">
    <text evidence="9">Catalyzes the 2-thiolation of uridine at the wobble position (U34) of tRNA, leading to the formation of s(2)U34.</text>
</comment>
<dbReference type="Pfam" id="PF20259">
    <property type="entry name" value="tRNA_Me_trans_M"/>
    <property type="match status" value="1"/>
</dbReference>
<protein>
    <recommendedName>
        <fullName evidence="9">tRNA-specific 2-thiouridylase MnmA</fullName>
        <ecNumber evidence="9">2.8.1.13</ecNumber>
    </recommendedName>
</protein>
<feature type="domain" description="tRNA-specific 2-thiouridylase MnmA-like central" evidence="11">
    <location>
        <begin position="199"/>
        <end position="265"/>
    </location>
</feature>
<sequence>MRVYVGLSGGVDSAVAAALLKKAGHTVVGCFIKIWQPEFIECAWRKDRVDAMRVCVALGIPMRELDLSEEYKRDIVGYMREAYAMGCTPNPDALCNRSIKFGAFAAWARREGAECIATGHYARILQEGGRHALYRGKDLQKDQSYFLWMLRERDLAFAQFPLGGMRKSDVRALAKRYALPVADKPDSQGLCFVGEVSMRDFLSRFIRVEKGSVLDESGRSIGAHDGAALYTIGQRHGFRLFSREAASVPAYVSSTSVSDNTITVTRDRERCMTTCVTIRSMHWLAGEPPRFLHAHAQLRYREAPVGVACTRVNDSAFQLQLEKPRIAARGQSLVLYEGERILGGGIIA</sequence>
<dbReference type="AlphaFoldDB" id="A0A2H0U721"/>
<comment type="caution">
    <text evidence="12">The sequence shown here is derived from an EMBL/GenBank/DDBJ whole genome shotgun (WGS) entry which is preliminary data.</text>
</comment>
<evidence type="ECO:0000259" key="11">
    <source>
        <dbReference type="Pfam" id="PF20259"/>
    </source>
</evidence>
<evidence type="ECO:0000256" key="1">
    <source>
        <dbReference type="ARBA" id="ARBA00022555"/>
    </source>
</evidence>
<dbReference type="PANTHER" id="PTHR11933">
    <property type="entry name" value="TRNA 5-METHYLAMINOMETHYL-2-THIOURIDYLATE -METHYLTRANSFERASE"/>
    <property type="match status" value="1"/>
</dbReference>
<dbReference type="GO" id="GO:0005737">
    <property type="term" value="C:cytoplasm"/>
    <property type="evidence" value="ECO:0007669"/>
    <property type="project" value="UniProtKB-SubCell"/>
</dbReference>
<keyword evidence="6 9" id="KW-0694">RNA-binding</keyword>